<accession>A0ABX3XRL4</accession>
<evidence type="ECO:0000313" key="2">
    <source>
        <dbReference type="EMBL" id="OSY40883.1"/>
    </source>
</evidence>
<evidence type="ECO:0000256" key="1">
    <source>
        <dbReference type="SAM" id="MobiDB-lite"/>
    </source>
</evidence>
<comment type="caution">
    <text evidence="2">The sequence shown here is derived from an EMBL/GenBank/DDBJ whole genome shotgun (WGS) entry which is preliminary data.</text>
</comment>
<dbReference type="Proteomes" id="UP000194225">
    <property type="component" value="Unassembled WGS sequence"/>
</dbReference>
<name>A0ABX3XRL4_STRPT</name>
<feature type="region of interest" description="Disordered" evidence="1">
    <location>
        <begin position="1"/>
        <end position="41"/>
    </location>
</feature>
<sequence length="41" mass="4262">MAAAPYSLTPAGTLTPPYEYPNPAPYGYASRPGKPTPQPVA</sequence>
<keyword evidence="3" id="KW-1185">Reference proteome</keyword>
<reference evidence="2 3" key="1">
    <citation type="submission" date="2016-09" db="EMBL/GenBank/DDBJ databases">
        <title>Streptomyces platensis DSM40041, a candidate organism with high potential of specific P450 cytochromes.</title>
        <authorList>
            <person name="Grumaz C."/>
            <person name="Vainshtein Y."/>
            <person name="Kirstahler P."/>
            <person name="Sohn K."/>
        </authorList>
    </citation>
    <scope>NUCLEOTIDE SEQUENCE [LARGE SCALE GENOMIC DNA]</scope>
    <source>
        <strain evidence="2 3">DSM 40041</strain>
    </source>
</reference>
<evidence type="ECO:0000313" key="3">
    <source>
        <dbReference type="Proteomes" id="UP000194225"/>
    </source>
</evidence>
<protein>
    <submittedName>
        <fullName evidence="2">Uncharacterized protein</fullName>
    </submittedName>
</protein>
<organism evidence="2 3">
    <name type="scientific">Streptomyces platensis</name>
    <dbReference type="NCBI Taxonomy" id="58346"/>
    <lineage>
        <taxon>Bacteria</taxon>
        <taxon>Bacillati</taxon>
        <taxon>Actinomycetota</taxon>
        <taxon>Actinomycetes</taxon>
        <taxon>Kitasatosporales</taxon>
        <taxon>Streptomycetaceae</taxon>
        <taxon>Streptomyces</taxon>
    </lineage>
</organism>
<proteinExistence type="predicted"/>
<dbReference type="EMBL" id="MIGA01000043">
    <property type="protein sequence ID" value="OSY40883.1"/>
    <property type="molecule type" value="Genomic_DNA"/>
</dbReference>
<gene>
    <name evidence="2" type="ORF">BG653_05285</name>
</gene>